<dbReference type="Proteomes" id="UP000271098">
    <property type="component" value="Unassembled WGS sequence"/>
</dbReference>
<dbReference type="OrthoDB" id="7459479at2759"/>
<evidence type="ECO:0000256" key="3">
    <source>
        <dbReference type="ARBA" id="ARBA00022618"/>
    </source>
</evidence>
<dbReference type="GO" id="GO:0051301">
    <property type="term" value="P:cell division"/>
    <property type="evidence" value="ECO:0007669"/>
    <property type="project" value="UniProtKB-UniRule"/>
</dbReference>
<dbReference type="AlphaFoldDB" id="A0A183D7G6"/>
<evidence type="ECO:0000313" key="13">
    <source>
        <dbReference type="Proteomes" id="UP000271098"/>
    </source>
</evidence>
<keyword evidence="8 10" id="KW-0131">Cell cycle</keyword>
<evidence type="ECO:0000256" key="7">
    <source>
        <dbReference type="ARBA" id="ARBA00023242"/>
    </source>
</evidence>
<organism evidence="14">
    <name type="scientific">Gongylonema pulchrum</name>
    <dbReference type="NCBI Taxonomy" id="637853"/>
    <lineage>
        <taxon>Eukaryota</taxon>
        <taxon>Metazoa</taxon>
        <taxon>Ecdysozoa</taxon>
        <taxon>Nematoda</taxon>
        <taxon>Chromadorea</taxon>
        <taxon>Rhabditida</taxon>
        <taxon>Spirurina</taxon>
        <taxon>Spiruromorpha</taxon>
        <taxon>Spiruroidea</taxon>
        <taxon>Gongylonematidae</taxon>
        <taxon>Gongylonema</taxon>
    </lineage>
</organism>
<protein>
    <recommendedName>
        <fullName evidence="10">Kinetochore protein NDC80</fullName>
    </recommendedName>
</protein>
<evidence type="ECO:0000256" key="4">
    <source>
        <dbReference type="ARBA" id="ARBA00022776"/>
    </source>
</evidence>
<evidence type="ECO:0000256" key="10">
    <source>
        <dbReference type="RuleBase" id="RU368072"/>
    </source>
</evidence>
<dbReference type="EMBL" id="UYRT01009053">
    <property type="protein sequence ID" value="VDK46504.1"/>
    <property type="molecule type" value="Genomic_DNA"/>
</dbReference>
<sequence length="114" mass="12765">MPAFLRALGYPAPLKPSTMQTIGAPHTMPQLLGALVWLIDLISMSGELSPQELLLANEEGDGQRRSLTYGYLIKCYKKYLSRPSLGFEKSNYSEENDTLLQLISKYYCLSTNTV</sequence>
<evidence type="ECO:0000256" key="1">
    <source>
        <dbReference type="ARBA" id="ARBA00007050"/>
    </source>
</evidence>
<dbReference type="PANTHER" id="PTHR10643">
    <property type="entry name" value="KINETOCHORE PROTEIN NDC80"/>
    <property type="match status" value="1"/>
</dbReference>
<comment type="similarity">
    <text evidence="1 10">Belongs to the NDC80/HEC1 family.</text>
</comment>
<keyword evidence="5 10" id="KW-0995">Kinetochore</keyword>
<evidence type="ECO:0000256" key="5">
    <source>
        <dbReference type="ARBA" id="ARBA00022838"/>
    </source>
</evidence>
<gene>
    <name evidence="12" type="ORF">GPUH_LOCUS4659</name>
</gene>
<keyword evidence="4 10" id="KW-0498">Mitosis</keyword>
<comment type="subunit">
    <text evidence="10">Component of the NDC80 complex.</text>
</comment>
<dbReference type="InterPro" id="IPR038273">
    <property type="entry name" value="Ndc80_sf"/>
</dbReference>
<keyword evidence="7 10" id="KW-0539">Nucleus</keyword>
<dbReference type="GO" id="GO:0005634">
    <property type="term" value="C:nucleus"/>
    <property type="evidence" value="ECO:0007669"/>
    <property type="project" value="UniProtKB-SubCell"/>
</dbReference>
<dbReference type="WBParaSite" id="GPUH_0000466401-mRNA-1">
    <property type="protein sequence ID" value="GPUH_0000466401-mRNA-1"/>
    <property type="gene ID" value="GPUH_0000466401"/>
</dbReference>
<dbReference type="Gene3D" id="1.10.418.30">
    <property type="entry name" value="Ncd80 complex, Ncd80 subunit"/>
    <property type="match status" value="1"/>
</dbReference>
<dbReference type="GO" id="GO:0051315">
    <property type="term" value="P:attachment of mitotic spindle microtubules to kinetochore"/>
    <property type="evidence" value="ECO:0007669"/>
    <property type="project" value="UniProtKB-UniRule"/>
</dbReference>
<keyword evidence="2 10" id="KW-0158">Chromosome</keyword>
<name>A0A183D7G6_9BILA</name>
<reference evidence="12 13" key="2">
    <citation type="submission" date="2018-11" db="EMBL/GenBank/DDBJ databases">
        <authorList>
            <consortium name="Pathogen Informatics"/>
        </authorList>
    </citation>
    <scope>NUCLEOTIDE SEQUENCE [LARGE SCALE GENOMIC DNA]</scope>
</reference>
<evidence type="ECO:0000256" key="6">
    <source>
        <dbReference type="ARBA" id="ARBA00023054"/>
    </source>
</evidence>
<dbReference type="InterPro" id="IPR055260">
    <property type="entry name" value="Ndc80_CH"/>
</dbReference>
<keyword evidence="9 10" id="KW-0137">Centromere</keyword>
<dbReference type="PANTHER" id="PTHR10643:SF2">
    <property type="entry name" value="KINETOCHORE PROTEIN NDC80 HOMOLOG"/>
    <property type="match status" value="1"/>
</dbReference>
<dbReference type="InterPro" id="IPR005550">
    <property type="entry name" value="Kinetochore_Ndc80"/>
</dbReference>
<evidence type="ECO:0000313" key="14">
    <source>
        <dbReference type="WBParaSite" id="GPUH_0000466401-mRNA-1"/>
    </source>
</evidence>
<keyword evidence="6" id="KW-0175">Coiled coil</keyword>
<evidence type="ECO:0000256" key="9">
    <source>
        <dbReference type="ARBA" id="ARBA00023328"/>
    </source>
</evidence>
<evidence type="ECO:0000256" key="8">
    <source>
        <dbReference type="ARBA" id="ARBA00023306"/>
    </source>
</evidence>
<proteinExistence type="inferred from homology"/>
<keyword evidence="3 10" id="KW-0132">Cell division</keyword>
<feature type="domain" description="Kinetochore protein Ndc80 CH" evidence="11">
    <location>
        <begin position="2"/>
        <end position="45"/>
    </location>
</feature>
<accession>A0A183D7G6</accession>
<evidence type="ECO:0000256" key="2">
    <source>
        <dbReference type="ARBA" id="ARBA00022454"/>
    </source>
</evidence>
<comment type="subcellular location">
    <subcellularLocation>
        <location evidence="10">Chromosome</location>
        <location evidence="10">Centromere</location>
        <location evidence="10">Kinetochore</location>
    </subcellularLocation>
    <subcellularLocation>
        <location evidence="10">Nucleus</location>
    </subcellularLocation>
</comment>
<comment type="function">
    <text evidence="10">Acts as a component of the essential kinetochore-associated NDC80 complex, which is required for chromosome segregation and spindle checkpoint activity.</text>
</comment>
<evidence type="ECO:0000313" key="12">
    <source>
        <dbReference type="EMBL" id="VDK46504.1"/>
    </source>
</evidence>
<keyword evidence="13" id="KW-1185">Reference proteome</keyword>
<dbReference type="GO" id="GO:0031262">
    <property type="term" value="C:Ndc80 complex"/>
    <property type="evidence" value="ECO:0007669"/>
    <property type="project" value="UniProtKB-UniRule"/>
</dbReference>
<evidence type="ECO:0000259" key="11">
    <source>
        <dbReference type="Pfam" id="PF03801"/>
    </source>
</evidence>
<dbReference type="Pfam" id="PF03801">
    <property type="entry name" value="Ndc80_HEC"/>
    <property type="match status" value="1"/>
</dbReference>
<reference evidence="14" key="1">
    <citation type="submission" date="2016-06" db="UniProtKB">
        <authorList>
            <consortium name="WormBaseParasite"/>
        </authorList>
    </citation>
    <scope>IDENTIFICATION</scope>
</reference>